<dbReference type="Gene3D" id="2.120.10.30">
    <property type="entry name" value="TolB, C-terminal domain"/>
    <property type="match status" value="1"/>
</dbReference>
<evidence type="ECO:0000259" key="3">
    <source>
        <dbReference type="PROSITE" id="PS51662"/>
    </source>
</evidence>
<name>A0A7W5B406_9BACL</name>
<sequence length="470" mass="50696">MRRLSGTIAKMTMMPLILGATGTICTASSSEADSCIPLYDKLTSIDAKRQWSPKDDIITFKLRNGIVGTVTLGSAEFRLAGMKGTLPYPVRSVGGSPCIPGSLWRDIQAEDAKYANAENEIRVFAVRAQDETAPLLGDEDTVDDLAIWVHPDDPGRSLLLGSSKAGGIHAYDLGGSQVRRYGLSSMNNIDVRYGFPLGGRLVDLAAATNITANTIDLIPIHPRTGELDMAASSSIVPAMPKVYGLSLYHSLRTGSYFAMLLGEEGEFEQYELLDDGRGRIAGKMVRSFRLASASEGMAADDEYGLLYIAEGDIGIWKYDAEPRGGTAPLIKVDTADGRRLQEDVEGLALYYGANGKGYLLASSQGSSSYAIYEREGNNAFVSSFTIEDGEQADRATAADGIDVSSFSLGDRYPHGLFVSQDDSNLEGDLKLPPNFKLVGWDSIAEGLDLPLPTLPHTDPRELQLRRSADE</sequence>
<organism evidence="4 5">
    <name type="scientific">Paenibacillus phyllosphaerae</name>
    <dbReference type="NCBI Taxonomy" id="274593"/>
    <lineage>
        <taxon>Bacteria</taxon>
        <taxon>Bacillati</taxon>
        <taxon>Bacillota</taxon>
        <taxon>Bacilli</taxon>
        <taxon>Bacillales</taxon>
        <taxon>Paenibacillaceae</taxon>
        <taxon>Paenibacillus</taxon>
    </lineage>
</organism>
<dbReference type="AlphaFoldDB" id="A0A7W5B406"/>
<feature type="compositionally biased region" description="Basic and acidic residues" evidence="1">
    <location>
        <begin position="457"/>
        <end position="470"/>
    </location>
</feature>
<dbReference type="GO" id="GO:0016158">
    <property type="term" value="F:inositol hexakisphosphate 3-phosphatase activity"/>
    <property type="evidence" value="ECO:0007669"/>
    <property type="project" value="UniProtKB-EC"/>
</dbReference>
<dbReference type="EC" id="3.1.3.8" evidence="4"/>
<dbReference type="SUPFAM" id="SSF50956">
    <property type="entry name" value="Thermostable phytase (3-phytase)"/>
    <property type="match status" value="1"/>
</dbReference>
<comment type="caution">
    <text evidence="4">The sequence shown here is derived from an EMBL/GenBank/DDBJ whole genome shotgun (WGS) entry which is preliminary data.</text>
</comment>
<feature type="signal peptide" evidence="2">
    <location>
        <begin position="1"/>
        <end position="19"/>
    </location>
</feature>
<proteinExistence type="predicted"/>
<dbReference type="InterPro" id="IPR011042">
    <property type="entry name" value="6-blade_b-propeller_TolB-like"/>
</dbReference>
<feature type="region of interest" description="Disordered" evidence="1">
    <location>
        <begin position="451"/>
        <end position="470"/>
    </location>
</feature>
<dbReference type="EMBL" id="JACHXK010000024">
    <property type="protein sequence ID" value="MBB3114005.1"/>
    <property type="molecule type" value="Genomic_DNA"/>
</dbReference>
<dbReference type="PROSITE" id="PS51662">
    <property type="entry name" value="BP_PHYTASE"/>
    <property type="match status" value="1"/>
</dbReference>
<evidence type="ECO:0000313" key="4">
    <source>
        <dbReference type="EMBL" id="MBB3114005.1"/>
    </source>
</evidence>
<gene>
    <name evidence="4" type="ORF">FHS18_006121</name>
</gene>
<dbReference type="InterPro" id="IPR003431">
    <property type="entry name" value="B-propeller_Phytase"/>
</dbReference>
<accession>A0A7W5B406</accession>
<evidence type="ECO:0000313" key="5">
    <source>
        <dbReference type="Proteomes" id="UP000570361"/>
    </source>
</evidence>
<keyword evidence="4" id="KW-0378">Hydrolase</keyword>
<evidence type="ECO:0000256" key="2">
    <source>
        <dbReference type="SAM" id="SignalP"/>
    </source>
</evidence>
<keyword evidence="5" id="KW-1185">Reference proteome</keyword>
<evidence type="ECO:0000256" key="1">
    <source>
        <dbReference type="SAM" id="MobiDB-lite"/>
    </source>
</evidence>
<feature type="domain" description="BPP" evidence="3">
    <location>
        <begin position="116"/>
        <end position="447"/>
    </location>
</feature>
<reference evidence="4 5" key="1">
    <citation type="submission" date="2020-08" db="EMBL/GenBank/DDBJ databases">
        <title>Genomic Encyclopedia of Type Strains, Phase III (KMG-III): the genomes of soil and plant-associated and newly described type strains.</title>
        <authorList>
            <person name="Whitman W."/>
        </authorList>
    </citation>
    <scope>NUCLEOTIDE SEQUENCE [LARGE SCALE GENOMIC DNA]</scope>
    <source>
        <strain evidence="4 5">CECT 5862</strain>
    </source>
</reference>
<dbReference type="Pfam" id="PF02333">
    <property type="entry name" value="Phytase"/>
    <property type="match status" value="1"/>
</dbReference>
<keyword evidence="2" id="KW-0732">Signal</keyword>
<dbReference type="RefSeq" id="WP_183604065.1">
    <property type="nucleotide sequence ID" value="NZ_JACHXK010000024.1"/>
</dbReference>
<feature type="chain" id="PRO_5039323272" evidence="2">
    <location>
        <begin position="20"/>
        <end position="470"/>
    </location>
</feature>
<dbReference type="Proteomes" id="UP000570361">
    <property type="component" value="Unassembled WGS sequence"/>
</dbReference>
<protein>
    <submittedName>
        <fullName evidence="4">3-phytase</fullName>
        <ecNumber evidence="4">3.1.3.8</ecNumber>
    </submittedName>
</protein>